<keyword evidence="1" id="KW-0540">Nuclease</keyword>
<keyword evidence="3 8" id="KW-0378">Hydrolase</keyword>
<dbReference type="EC" id="3.1.-.-" evidence="8"/>
<evidence type="ECO:0000259" key="7">
    <source>
        <dbReference type="SMART" id="SM00849"/>
    </source>
</evidence>
<dbReference type="SMART" id="SM00849">
    <property type="entry name" value="Lactamase_B"/>
    <property type="match status" value="1"/>
</dbReference>
<dbReference type="PANTHER" id="PTHR43694">
    <property type="entry name" value="RIBONUCLEASE J"/>
    <property type="match status" value="1"/>
</dbReference>
<accession>A0ABV7RXH1</accession>
<protein>
    <submittedName>
        <fullName evidence="8">Ribonuclease J</fullName>
        <ecNumber evidence="8">3.1.-.-</ecNumber>
    </submittedName>
</protein>
<evidence type="ECO:0000256" key="3">
    <source>
        <dbReference type="ARBA" id="ARBA00022801"/>
    </source>
</evidence>
<dbReference type="InterPro" id="IPR036866">
    <property type="entry name" value="RibonucZ/Hydroxyglut_hydro"/>
</dbReference>
<keyword evidence="2" id="KW-0479">Metal-binding</keyword>
<organism evidence="8 9">
    <name type="scientific">Paracoccus simplex</name>
    <dbReference type="NCBI Taxonomy" id="2086346"/>
    <lineage>
        <taxon>Bacteria</taxon>
        <taxon>Pseudomonadati</taxon>
        <taxon>Pseudomonadota</taxon>
        <taxon>Alphaproteobacteria</taxon>
        <taxon>Rhodobacterales</taxon>
        <taxon>Paracoccaceae</taxon>
        <taxon>Paracoccus</taxon>
    </lineage>
</organism>
<proteinExistence type="predicted"/>
<dbReference type="RefSeq" id="WP_289893302.1">
    <property type="nucleotide sequence ID" value="NZ_JBHRXE010000019.1"/>
</dbReference>
<dbReference type="InterPro" id="IPR011108">
    <property type="entry name" value="RMMBL"/>
</dbReference>
<evidence type="ECO:0000256" key="5">
    <source>
        <dbReference type="ARBA" id="ARBA00022839"/>
    </source>
</evidence>
<sequence length="558" mass="60737">MAERLIYLPLGGAGEIGMNAYVYGYGQPGRERLIVVDLGVTFGDMDSAPGIDLIMADVAWLEANRDRIDAIFITHGHEDHVGALGLLWPKLQKPVHCRRFTGALARLKLEEAGQPVDQIHIHAPRPDVVTAGPFRVQFVPVSHSIPESSALIIDTPAGRIVHTGDFKLDGTPVVGEAFDPILWHEIANEGQGVKVLTCDSTNVFSPHPGRSEAVLANPLLDFVMAQRQLVVATTFASNIARLKTLAEAGIAAGRKICLLGRAMRRMVTVAVETGILTSFPPVISPEEASELPRDKVMLIVTGSQGERRAASAQLSRGRYLGIQLKDGDSFLFSSRTIPGNERGVIRIMNALSEMGVDLYDADDGLYHVSGHANRPDIEAVHDLLKPQIVIPMHGEHMHLREHAKLAEARGIHAMVATNGTMLDLSGEAPRVVDQIDTGRLYLDGTVLIGAMDGVVRDRIRMALNGHAMVSVIIDEDDTPLPDAWVELSGLPEQGRAGVPLARNIESELAEFLERADDRTVMDDDRLEEGIRKITRQVSMEEIGKKPEVTVVISRLAAE</sequence>
<dbReference type="GO" id="GO:0016787">
    <property type="term" value="F:hydrolase activity"/>
    <property type="evidence" value="ECO:0007669"/>
    <property type="project" value="UniProtKB-KW"/>
</dbReference>
<comment type="caution">
    <text evidence="8">The sequence shown here is derived from an EMBL/GenBank/DDBJ whole genome shotgun (WGS) entry which is preliminary data.</text>
</comment>
<dbReference type="Gene3D" id="3.10.20.580">
    <property type="match status" value="1"/>
</dbReference>
<dbReference type="SUPFAM" id="SSF56281">
    <property type="entry name" value="Metallo-hydrolase/oxidoreductase"/>
    <property type="match status" value="1"/>
</dbReference>
<name>A0ABV7RXH1_9RHOB</name>
<dbReference type="InterPro" id="IPR001279">
    <property type="entry name" value="Metallo-B-lactamas"/>
</dbReference>
<dbReference type="PANTHER" id="PTHR43694:SF1">
    <property type="entry name" value="RIBONUCLEASE J"/>
    <property type="match status" value="1"/>
</dbReference>
<dbReference type="Pfam" id="PF17770">
    <property type="entry name" value="RNase_J_C"/>
    <property type="match status" value="1"/>
</dbReference>
<dbReference type="Pfam" id="PF07521">
    <property type="entry name" value="RMMBL"/>
    <property type="match status" value="1"/>
</dbReference>
<evidence type="ECO:0000313" key="9">
    <source>
        <dbReference type="Proteomes" id="UP001595596"/>
    </source>
</evidence>
<keyword evidence="4" id="KW-0862">Zinc</keyword>
<evidence type="ECO:0000256" key="2">
    <source>
        <dbReference type="ARBA" id="ARBA00022723"/>
    </source>
</evidence>
<dbReference type="InterPro" id="IPR042173">
    <property type="entry name" value="RNase_J_2"/>
</dbReference>
<dbReference type="Gene3D" id="3.40.50.10710">
    <property type="entry name" value="Metallo-hydrolase/oxidoreductase"/>
    <property type="match status" value="1"/>
</dbReference>
<dbReference type="InterPro" id="IPR055132">
    <property type="entry name" value="RNase_J_b_CASP"/>
</dbReference>
<evidence type="ECO:0000256" key="6">
    <source>
        <dbReference type="ARBA" id="ARBA00022884"/>
    </source>
</evidence>
<dbReference type="Proteomes" id="UP001595596">
    <property type="component" value="Unassembled WGS sequence"/>
</dbReference>
<dbReference type="Pfam" id="PF00753">
    <property type="entry name" value="Lactamase_B"/>
    <property type="match status" value="1"/>
</dbReference>
<dbReference type="Pfam" id="PF22505">
    <property type="entry name" value="RNase_J_b_CASP"/>
    <property type="match status" value="1"/>
</dbReference>
<dbReference type="InterPro" id="IPR041636">
    <property type="entry name" value="RNase_J_C"/>
</dbReference>
<evidence type="ECO:0000313" key="8">
    <source>
        <dbReference type="EMBL" id="MFC3569519.1"/>
    </source>
</evidence>
<evidence type="ECO:0000256" key="1">
    <source>
        <dbReference type="ARBA" id="ARBA00022722"/>
    </source>
</evidence>
<keyword evidence="9" id="KW-1185">Reference proteome</keyword>
<dbReference type="CDD" id="cd07714">
    <property type="entry name" value="RNaseJ_MBL-fold"/>
    <property type="match status" value="1"/>
</dbReference>
<keyword evidence="6" id="KW-0694">RNA-binding</keyword>
<dbReference type="Gene3D" id="3.60.15.10">
    <property type="entry name" value="Ribonuclease Z/Hydroxyacylglutathione hydrolase-like"/>
    <property type="match status" value="1"/>
</dbReference>
<keyword evidence="5" id="KW-0269">Exonuclease</keyword>
<reference evidence="9" key="1">
    <citation type="journal article" date="2019" name="Int. J. Syst. Evol. Microbiol.">
        <title>The Global Catalogue of Microorganisms (GCM) 10K type strain sequencing project: providing services to taxonomists for standard genome sequencing and annotation.</title>
        <authorList>
            <consortium name="The Broad Institute Genomics Platform"/>
            <consortium name="The Broad Institute Genome Sequencing Center for Infectious Disease"/>
            <person name="Wu L."/>
            <person name="Ma J."/>
        </authorList>
    </citation>
    <scope>NUCLEOTIDE SEQUENCE [LARGE SCALE GENOMIC DNA]</scope>
    <source>
        <strain evidence="9">VKM B-3226</strain>
    </source>
</reference>
<gene>
    <name evidence="8" type="ORF">ACFOMP_08660</name>
</gene>
<dbReference type="EMBL" id="JBHRXE010000019">
    <property type="protein sequence ID" value="MFC3569519.1"/>
    <property type="molecule type" value="Genomic_DNA"/>
</dbReference>
<feature type="domain" description="Metallo-beta-lactamase" evidence="7">
    <location>
        <begin position="17"/>
        <end position="207"/>
    </location>
</feature>
<evidence type="ECO:0000256" key="4">
    <source>
        <dbReference type="ARBA" id="ARBA00022833"/>
    </source>
</evidence>